<dbReference type="SUPFAM" id="SSF53067">
    <property type="entry name" value="Actin-like ATPase domain"/>
    <property type="match status" value="2"/>
</dbReference>
<evidence type="ECO:0008006" key="5">
    <source>
        <dbReference type="Google" id="ProtNLM"/>
    </source>
</evidence>
<proteinExistence type="predicted"/>
<accession>A0A1L9TFV4</accession>
<dbReference type="STRING" id="1036612.A0A1L9TFV4"/>
<keyword evidence="2" id="KW-0067">ATP-binding</keyword>
<keyword evidence="4" id="KW-1185">Reference proteome</keyword>
<dbReference type="Gene3D" id="3.90.640.10">
    <property type="entry name" value="Actin, Chain A, domain 4"/>
    <property type="match status" value="1"/>
</dbReference>
<dbReference type="GO" id="GO:0140662">
    <property type="term" value="F:ATP-dependent protein folding chaperone"/>
    <property type="evidence" value="ECO:0007669"/>
    <property type="project" value="InterPro"/>
</dbReference>
<dbReference type="GO" id="GO:0005524">
    <property type="term" value="F:ATP binding"/>
    <property type="evidence" value="ECO:0007669"/>
    <property type="project" value="UniProtKB-KW"/>
</dbReference>
<keyword evidence="1" id="KW-0547">Nucleotide-binding</keyword>
<dbReference type="RefSeq" id="XP_040702120.1">
    <property type="nucleotide sequence ID" value="XM_040840337.1"/>
</dbReference>
<dbReference type="Proteomes" id="UP000184356">
    <property type="component" value="Unassembled WGS sequence"/>
</dbReference>
<sequence>MARDRHKIIVGVDYGATFTGELPSVMAMDTRGKTIDDIVLIKSWPGRARHTETVLKTFSRIAYATDNNGKHRWGYQVERGMMSYSWTKLLLDRGTPLTSYDAALEGAVAIGMFRLPEDKDAVQVASDFLSGVYEHILTTIAKQITEEALKLTPLEFWFTVPAIWSDEAKNSTLEAARKAGFGSRKGNIQDTICLIPEPEAAAIAALRRSVNDGLGLTVTPDDGVLVCDCGGGTVNITTYLVKQVQPTLKFEELCTGIGGKCGSTAVDRKFYNLMSEIFGKAFSDLPRRRTAPGSEFMNKFEIIKRDFGYPSAEMKHELFLNMNPVGVNPEYFNEDESLVIISKNNLQSLFDPVVEKILALVRQQIVDANKEAGRQAINRIILVGGFGDSEYLRNAFRNAFATGNITVTVPNNAQAAIVQGAALRGLEGLRADNRMSRRHYGFEISMPFQKGIDIKKWSYVDQYDGKRYAPGYMRWMVAKGQRIFDGHSHEARVRRAHLEGSPLVFIIPLYSCDIQQAPRRKEHKGEYAYINVDLSNFNHRIRNGKTVYDVQFQIRVIFGAQEGILKFEAHSHGQLIGATSINFAHTRSY</sequence>
<evidence type="ECO:0000313" key="3">
    <source>
        <dbReference type="EMBL" id="OJJ58314.1"/>
    </source>
</evidence>
<organism evidence="3 4">
    <name type="scientific">Aspergillus sydowii CBS 593.65</name>
    <dbReference type="NCBI Taxonomy" id="1036612"/>
    <lineage>
        <taxon>Eukaryota</taxon>
        <taxon>Fungi</taxon>
        <taxon>Dikarya</taxon>
        <taxon>Ascomycota</taxon>
        <taxon>Pezizomycotina</taxon>
        <taxon>Eurotiomycetes</taxon>
        <taxon>Eurotiomycetidae</taxon>
        <taxon>Eurotiales</taxon>
        <taxon>Aspergillaceae</taxon>
        <taxon>Aspergillus</taxon>
        <taxon>Aspergillus subgen. Nidulantes</taxon>
    </lineage>
</organism>
<dbReference type="EMBL" id="KV878587">
    <property type="protein sequence ID" value="OJJ58314.1"/>
    <property type="molecule type" value="Genomic_DNA"/>
</dbReference>
<dbReference type="CDD" id="cd10170">
    <property type="entry name" value="ASKHA_NBD_HSP70"/>
    <property type="match status" value="1"/>
</dbReference>
<dbReference type="InterPro" id="IPR013126">
    <property type="entry name" value="Hsp_70_fam"/>
</dbReference>
<dbReference type="InterPro" id="IPR043129">
    <property type="entry name" value="ATPase_NBD"/>
</dbReference>
<name>A0A1L9TFV4_9EURO</name>
<evidence type="ECO:0000256" key="1">
    <source>
        <dbReference type="ARBA" id="ARBA00022741"/>
    </source>
</evidence>
<dbReference type="GeneID" id="63756410"/>
<dbReference type="PANTHER" id="PTHR14187">
    <property type="entry name" value="ALPHA KINASE/ELONGATION FACTOR 2 KINASE"/>
    <property type="match status" value="1"/>
</dbReference>
<dbReference type="VEuPathDB" id="FungiDB:ASPSYDRAFT_1179147"/>
<reference evidence="4" key="1">
    <citation type="journal article" date="2017" name="Genome Biol.">
        <title>Comparative genomics reveals high biological diversity and specific adaptations in the industrially and medically important fungal genus Aspergillus.</title>
        <authorList>
            <person name="de Vries R.P."/>
            <person name="Riley R."/>
            <person name="Wiebenga A."/>
            <person name="Aguilar-Osorio G."/>
            <person name="Amillis S."/>
            <person name="Uchima C.A."/>
            <person name="Anderluh G."/>
            <person name="Asadollahi M."/>
            <person name="Askin M."/>
            <person name="Barry K."/>
            <person name="Battaglia E."/>
            <person name="Bayram O."/>
            <person name="Benocci T."/>
            <person name="Braus-Stromeyer S.A."/>
            <person name="Caldana C."/>
            <person name="Canovas D."/>
            <person name="Cerqueira G.C."/>
            <person name="Chen F."/>
            <person name="Chen W."/>
            <person name="Choi C."/>
            <person name="Clum A."/>
            <person name="Dos Santos R.A."/>
            <person name="Damasio A.R."/>
            <person name="Diallinas G."/>
            <person name="Emri T."/>
            <person name="Fekete E."/>
            <person name="Flipphi M."/>
            <person name="Freyberg S."/>
            <person name="Gallo A."/>
            <person name="Gournas C."/>
            <person name="Habgood R."/>
            <person name="Hainaut M."/>
            <person name="Harispe M.L."/>
            <person name="Henrissat B."/>
            <person name="Hilden K.S."/>
            <person name="Hope R."/>
            <person name="Hossain A."/>
            <person name="Karabika E."/>
            <person name="Karaffa L."/>
            <person name="Karanyi Z."/>
            <person name="Krasevec N."/>
            <person name="Kuo A."/>
            <person name="Kusch H."/>
            <person name="LaButti K."/>
            <person name="Lagendijk E.L."/>
            <person name="Lapidus A."/>
            <person name="Levasseur A."/>
            <person name="Lindquist E."/>
            <person name="Lipzen A."/>
            <person name="Logrieco A.F."/>
            <person name="MacCabe A."/>
            <person name="Maekelae M.R."/>
            <person name="Malavazi I."/>
            <person name="Melin P."/>
            <person name="Meyer V."/>
            <person name="Mielnichuk N."/>
            <person name="Miskei M."/>
            <person name="Molnar A.P."/>
            <person name="Mule G."/>
            <person name="Ngan C.Y."/>
            <person name="Orejas M."/>
            <person name="Orosz E."/>
            <person name="Ouedraogo J.P."/>
            <person name="Overkamp K.M."/>
            <person name="Park H.-S."/>
            <person name="Perrone G."/>
            <person name="Piumi F."/>
            <person name="Punt P.J."/>
            <person name="Ram A.F."/>
            <person name="Ramon A."/>
            <person name="Rauscher S."/>
            <person name="Record E."/>
            <person name="Riano-Pachon D.M."/>
            <person name="Robert V."/>
            <person name="Roehrig J."/>
            <person name="Ruller R."/>
            <person name="Salamov A."/>
            <person name="Salih N.S."/>
            <person name="Samson R.A."/>
            <person name="Sandor E."/>
            <person name="Sanguinetti M."/>
            <person name="Schuetze T."/>
            <person name="Sepcic K."/>
            <person name="Shelest E."/>
            <person name="Sherlock G."/>
            <person name="Sophianopoulou V."/>
            <person name="Squina F.M."/>
            <person name="Sun H."/>
            <person name="Susca A."/>
            <person name="Todd R.B."/>
            <person name="Tsang A."/>
            <person name="Unkles S.E."/>
            <person name="van de Wiele N."/>
            <person name="van Rossen-Uffink D."/>
            <person name="Oliveira J.V."/>
            <person name="Vesth T.C."/>
            <person name="Visser J."/>
            <person name="Yu J.-H."/>
            <person name="Zhou M."/>
            <person name="Andersen M.R."/>
            <person name="Archer D.B."/>
            <person name="Baker S.E."/>
            <person name="Benoit I."/>
            <person name="Brakhage A.A."/>
            <person name="Braus G.H."/>
            <person name="Fischer R."/>
            <person name="Frisvad J.C."/>
            <person name="Goldman G.H."/>
            <person name="Houbraken J."/>
            <person name="Oakley B."/>
            <person name="Pocsi I."/>
            <person name="Scazzocchio C."/>
            <person name="Seiboth B."/>
            <person name="vanKuyk P.A."/>
            <person name="Wortman J."/>
            <person name="Dyer P.S."/>
            <person name="Grigoriev I.V."/>
        </authorList>
    </citation>
    <scope>NUCLEOTIDE SEQUENCE [LARGE SCALE GENOMIC DNA]</scope>
    <source>
        <strain evidence="4">CBS 593.65</strain>
    </source>
</reference>
<dbReference type="Gene3D" id="3.30.420.40">
    <property type="match status" value="2"/>
</dbReference>
<evidence type="ECO:0000313" key="4">
    <source>
        <dbReference type="Proteomes" id="UP000184356"/>
    </source>
</evidence>
<dbReference type="PANTHER" id="PTHR14187:SF81">
    <property type="entry name" value="HSP70 FAMILY PROTEIN (AFU_ORTHOLOGUE AFUA_4G14040)"/>
    <property type="match status" value="1"/>
</dbReference>
<dbReference type="Pfam" id="PF00012">
    <property type="entry name" value="HSP70"/>
    <property type="match status" value="1"/>
</dbReference>
<evidence type="ECO:0000256" key="2">
    <source>
        <dbReference type="ARBA" id="ARBA00022840"/>
    </source>
</evidence>
<gene>
    <name evidence="3" type="ORF">ASPSYDRAFT_1179147</name>
</gene>
<dbReference type="AlphaFoldDB" id="A0A1L9TFV4"/>
<dbReference type="OrthoDB" id="2963168at2759"/>
<protein>
    <recommendedName>
        <fullName evidence="5">Actin-like ATPase domain-containing protein</fullName>
    </recommendedName>
</protein>